<organism evidence="2 3">
    <name type="scientific">Talaromyces proteolyticus</name>
    <dbReference type="NCBI Taxonomy" id="1131652"/>
    <lineage>
        <taxon>Eukaryota</taxon>
        <taxon>Fungi</taxon>
        <taxon>Dikarya</taxon>
        <taxon>Ascomycota</taxon>
        <taxon>Pezizomycotina</taxon>
        <taxon>Eurotiomycetes</taxon>
        <taxon>Eurotiomycetidae</taxon>
        <taxon>Eurotiales</taxon>
        <taxon>Trichocomaceae</taxon>
        <taxon>Talaromyces</taxon>
        <taxon>Talaromyces sect. Bacilispori</taxon>
    </lineage>
</organism>
<accession>A0AAD4KVE0</accession>
<gene>
    <name evidence="2" type="ORF">BGW36DRAFT_427537</name>
</gene>
<dbReference type="PANTHER" id="PTHR38599">
    <property type="entry name" value="CUPIN DOMAIN PROTEIN (AFU_ORTHOLOGUE AFUA_3G13620)"/>
    <property type="match status" value="1"/>
</dbReference>
<proteinExistence type="predicted"/>
<dbReference type="Gene3D" id="2.60.120.10">
    <property type="entry name" value="Jelly Rolls"/>
    <property type="match status" value="1"/>
</dbReference>
<reference evidence="2" key="1">
    <citation type="submission" date="2021-12" db="EMBL/GenBank/DDBJ databases">
        <title>Convergent genome expansion in fungi linked to evolution of root-endophyte symbiosis.</title>
        <authorList>
            <consortium name="DOE Joint Genome Institute"/>
            <person name="Ke Y.-H."/>
            <person name="Bonito G."/>
            <person name="Liao H.-L."/>
            <person name="Looney B."/>
            <person name="Rojas-Flechas A."/>
            <person name="Nash J."/>
            <person name="Hameed K."/>
            <person name="Schadt C."/>
            <person name="Martin F."/>
            <person name="Crous P.W."/>
            <person name="Miettinen O."/>
            <person name="Magnuson J.K."/>
            <person name="Labbe J."/>
            <person name="Jacobson D."/>
            <person name="Doktycz M.J."/>
            <person name="Veneault-Fourrey C."/>
            <person name="Kuo A."/>
            <person name="Mondo S."/>
            <person name="Calhoun S."/>
            <person name="Riley R."/>
            <person name="Ohm R."/>
            <person name="LaButti K."/>
            <person name="Andreopoulos B."/>
            <person name="Pangilinan J."/>
            <person name="Nolan M."/>
            <person name="Tritt A."/>
            <person name="Clum A."/>
            <person name="Lipzen A."/>
            <person name="Daum C."/>
            <person name="Barry K."/>
            <person name="Grigoriev I.V."/>
            <person name="Vilgalys R."/>
        </authorList>
    </citation>
    <scope>NUCLEOTIDE SEQUENCE</scope>
    <source>
        <strain evidence="2">PMI_201</strain>
    </source>
</reference>
<feature type="domain" description="Cupin type-2" evidence="1">
    <location>
        <begin position="37"/>
        <end position="107"/>
    </location>
</feature>
<evidence type="ECO:0000313" key="3">
    <source>
        <dbReference type="Proteomes" id="UP001201262"/>
    </source>
</evidence>
<dbReference type="PANTHER" id="PTHR38599:SF1">
    <property type="entry name" value="CUPIN DOMAIN PROTEIN (AFU_ORTHOLOGUE AFUA_3G13620)"/>
    <property type="match status" value="1"/>
</dbReference>
<protein>
    <submittedName>
        <fullName evidence="2">Cupin 2</fullName>
    </submittedName>
</protein>
<dbReference type="SUPFAM" id="SSF51182">
    <property type="entry name" value="RmlC-like cupins"/>
    <property type="match status" value="1"/>
</dbReference>
<dbReference type="InterPro" id="IPR013096">
    <property type="entry name" value="Cupin_2"/>
</dbReference>
<dbReference type="GeneID" id="70250712"/>
<comment type="caution">
    <text evidence="2">The sequence shown here is derived from an EMBL/GenBank/DDBJ whole genome shotgun (WGS) entry which is preliminary data.</text>
</comment>
<dbReference type="AlphaFoldDB" id="A0AAD4KVE0"/>
<dbReference type="EMBL" id="JAJTJA010000006">
    <property type="protein sequence ID" value="KAH8697581.1"/>
    <property type="molecule type" value="Genomic_DNA"/>
</dbReference>
<dbReference type="Pfam" id="PF07883">
    <property type="entry name" value="Cupin_2"/>
    <property type="match status" value="1"/>
</dbReference>
<evidence type="ECO:0000259" key="1">
    <source>
        <dbReference type="Pfam" id="PF07883"/>
    </source>
</evidence>
<sequence>MDTISKENRLRPREEVKVLYDHELKNAPGKSIIGLEIEYSPNGFTPPHRHGGATVVAFVTEGSILSGMNGNPPRVYEPGESFMELPGCHHTVAENNSKTQRAKLIVVLVVDTEVVKKSGYEGLTVLDDGWE</sequence>
<dbReference type="Proteomes" id="UP001201262">
    <property type="component" value="Unassembled WGS sequence"/>
</dbReference>
<keyword evidence="3" id="KW-1185">Reference proteome</keyword>
<dbReference type="InterPro" id="IPR014710">
    <property type="entry name" value="RmlC-like_jellyroll"/>
</dbReference>
<name>A0AAD4KVE0_9EURO</name>
<dbReference type="RefSeq" id="XP_046072282.1">
    <property type="nucleotide sequence ID" value="XM_046220425.1"/>
</dbReference>
<evidence type="ECO:0000313" key="2">
    <source>
        <dbReference type="EMBL" id="KAH8697581.1"/>
    </source>
</evidence>
<dbReference type="CDD" id="cd02234">
    <property type="entry name" value="cupin_BLR7677-like"/>
    <property type="match status" value="1"/>
</dbReference>
<dbReference type="InterPro" id="IPR011051">
    <property type="entry name" value="RmlC_Cupin_sf"/>
</dbReference>